<evidence type="ECO:0000256" key="1">
    <source>
        <dbReference type="SAM" id="MobiDB-lite"/>
    </source>
</evidence>
<organism evidence="3 4">
    <name type="scientific">Tieghemiomyces parasiticus</name>
    <dbReference type="NCBI Taxonomy" id="78921"/>
    <lineage>
        <taxon>Eukaryota</taxon>
        <taxon>Fungi</taxon>
        <taxon>Fungi incertae sedis</taxon>
        <taxon>Zoopagomycota</taxon>
        <taxon>Kickxellomycotina</taxon>
        <taxon>Dimargaritomycetes</taxon>
        <taxon>Dimargaritales</taxon>
        <taxon>Dimargaritaceae</taxon>
        <taxon>Tieghemiomyces</taxon>
    </lineage>
</organism>
<dbReference type="AlphaFoldDB" id="A0A9W8ADB9"/>
<proteinExistence type="predicted"/>
<sequence length="138" mass="16371">MEPDWCPRCYYSTNEHDLYCSEVCEGFDATHEYPNPPPPTLVQRGYPDAVEANRRWQRPKPKPYAVQPEWSIIDVSTLELPNLARMDQERDAAEKERLRAQREEYARAVEAGEIEPEPTESPFTFDEDDWNHFRRNHF</sequence>
<dbReference type="Proteomes" id="UP001150569">
    <property type="component" value="Unassembled WGS sequence"/>
</dbReference>
<dbReference type="EMBL" id="JANBPT010000108">
    <property type="protein sequence ID" value="KAJ1927646.1"/>
    <property type="molecule type" value="Genomic_DNA"/>
</dbReference>
<evidence type="ECO:0000313" key="4">
    <source>
        <dbReference type="Proteomes" id="UP001150569"/>
    </source>
</evidence>
<evidence type="ECO:0000313" key="3">
    <source>
        <dbReference type="EMBL" id="KAJ1928385.1"/>
    </source>
</evidence>
<name>A0A9W8ADB9_9FUNG</name>
<feature type="region of interest" description="Disordered" evidence="1">
    <location>
        <begin position="108"/>
        <end position="130"/>
    </location>
</feature>
<evidence type="ECO:0000313" key="2">
    <source>
        <dbReference type="EMBL" id="KAJ1927646.1"/>
    </source>
</evidence>
<accession>A0A9W8ADB9</accession>
<comment type="caution">
    <text evidence="3">The sequence shown here is derived from an EMBL/GenBank/DDBJ whole genome shotgun (WGS) entry which is preliminary data.</text>
</comment>
<protein>
    <submittedName>
        <fullName evidence="3">Uncharacterized protein</fullName>
    </submittedName>
</protein>
<keyword evidence="4" id="KW-1185">Reference proteome</keyword>
<gene>
    <name evidence="3" type="ORF">IWQ60_002107</name>
    <name evidence="2" type="ORF">IWQ60_002749</name>
</gene>
<dbReference type="EMBL" id="JANBPT010000075">
    <property type="protein sequence ID" value="KAJ1928385.1"/>
    <property type="molecule type" value="Genomic_DNA"/>
</dbReference>
<reference evidence="3" key="1">
    <citation type="submission" date="2022-07" db="EMBL/GenBank/DDBJ databases">
        <title>Phylogenomic reconstructions and comparative analyses of Kickxellomycotina fungi.</title>
        <authorList>
            <person name="Reynolds N.K."/>
            <person name="Stajich J.E."/>
            <person name="Barry K."/>
            <person name="Grigoriev I.V."/>
            <person name="Crous P."/>
            <person name="Smith M.E."/>
        </authorList>
    </citation>
    <scope>NUCLEOTIDE SEQUENCE</scope>
    <source>
        <strain evidence="3">RSA 861</strain>
    </source>
</reference>